<dbReference type="CDD" id="cd08471">
    <property type="entry name" value="PBP2_CrgA_like_2"/>
    <property type="match status" value="1"/>
</dbReference>
<dbReference type="EMBL" id="UOFI01000101">
    <property type="protein sequence ID" value="VAW67548.1"/>
    <property type="molecule type" value="Genomic_DNA"/>
</dbReference>
<evidence type="ECO:0000256" key="4">
    <source>
        <dbReference type="ARBA" id="ARBA00023163"/>
    </source>
</evidence>
<accession>A0A3B0XGX6</accession>
<keyword evidence="2" id="KW-0805">Transcription regulation</keyword>
<dbReference type="InterPro" id="IPR005119">
    <property type="entry name" value="LysR_subst-bd"/>
</dbReference>
<keyword evidence="4" id="KW-0804">Transcription</keyword>
<keyword evidence="3" id="KW-0238">DNA-binding</keyword>
<feature type="domain" description="HTH lysR-type" evidence="5">
    <location>
        <begin position="1"/>
        <end position="59"/>
    </location>
</feature>
<dbReference type="Gene3D" id="3.40.190.290">
    <property type="match status" value="1"/>
</dbReference>
<dbReference type="FunFam" id="1.10.10.10:FF:000001">
    <property type="entry name" value="LysR family transcriptional regulator"/>
    <property type="match status" value="1"/>
</dbReference>
<dbReference type="InterPro" id="IPR036388">
    <property type="entry name" value="WH-like_DNA-bd_sf"/>
</dbReference>
<proteinExistence type="inferred from homology"/>
<evidence type="ECO:0000313" key="6">
    <source>
        <dbReference type="EMBL" id="VAW67548.1"/>
    </source>
</evidence>
<dbReference type="Pfam" id="PF03466">
    <property type="entry name" value="LysR_substrate"/>
    <property type="match status" value="1"/>
</dbReference>
<dbReference type="PANTHER" id="PTHR30537">
    <property type="entry name" value="HTH-TYPE TRANSCRIPTIONAL REGULATOR"/>
    <property type="match status" value="1"/>
</dbReference>
<evidence type="ECO:0000256" key="2">
    <source>
        <dbReference type="ARBA" id="ARBA00023015"/>
    </source>
</evidence>
<gene>
    <name evidence="6" type="ORF">MNBD_GAMMA09-2266</name>
</gene>
<protein>
    <submittedName>
        <fullName evidence="6">Transcriptional regulator, LysR family</fullName>
    </submittedName>
</protein>
<dbReference type="InterPro" id="IPR058163">
    <property type="entry name" value="LysR-type_TF_proteobact-type"/>
</dbReference>
<dbReference type="PANTHER" id="PTHR30537:SF5">
    <property type="entry name" value="HTH-TYPE TRANSCRIPTIONAL ACTIVATOR TTDR-RELATED"/>
    <property type="match status" value="1"/>
</dbReference>
<dbReference type="Gene3D" id="1.10.10.10">
    <property type="entry name" value="Winged helix-like DNA-binding domain superfamily/Winged helix DNA-binding domain"/>
    <property type="match status" value="1"/>
</dbReference>
<evidence type="ECO:0000256" key="1">
    <source>
        <dbReference type="ARBA" id="ARBA00009437"/>
    </source>
</evidence>
<dbReference type="InterPro" id="IPR000847">
    <property type="entry name" value="LysR_HTH_N"/>
</dbReference>
<sequence>MDKLKAMTVFVEIAESGSLTAAAEKLGRSLPAVVRLLAALEQQLQVRLFNRTTRRIALTEEGRHYLQHCQKILCDIDEVEQSLVNDQVEPSGTITLTAPVRFGEMYVNPAIVKYLKQHPQIHINLLLLDRVVNMLEEGIDLAVRIAHIGDSSVIAKPLGNIRRVICASPELLKQHGVPQRPESFRDFPCILFSGFSSGNKWYFQNHKKRISVNIKGPYKCNQVSSSVESCVSGLGFGQFLSYQVMPWVKQGRLKIILSEYEPEPLPVSIVFHHSRLMPPRVRMFVDFLNAELRQALNTG</sequence>
<dbReference type="Pfam" id="PF00126">
    <property type="entry name" value="HTH_1"/>
    <property type="match status" value="1"/>
</dbReference>
<name>A0A3B0XGX6_9ZZZZ</name>
<dbReference type="PROSITE" id="PS50931">
    <property type="entry name" value="HTH_LYSR"/>
    <property type="match status" value="1"/>
</dbReference>
<dbReference type="GO" id="GO:0003700">
    <property type="term" value="F:DNA-binding transcription factor activity"/>
    <property type="evidence" value="ECO:0007669"/>
    <property type="project" value="InterPro"/>
</dbReference>
<dbReference type="InterPro" id="IPR036390">
    <property type="entry name" value="WH_DNA-bd_sf"/>
</dbReference>
<dbReference type="SUPFAM" id="SSF46785">
    <property type="entry name" value="Winged helix' DNA-binding domain"/>
    <property type="match status" value="1"/>
</dbReference>
<organism evidence="6">
    <name type="scientific">hydrothermal vent metagenome</name>
    <dbReference type="NCBI Taxonomy" id="652676"/>
    <lineage>
        <taxon>unclassified sequences</taxon>
        <taxon>metagenomes</taxon>
        <taxon>ecological metagenomes</taxon>
    </lineage>
</organism>
<dbReference type="SUPFAM" id="SSF53850">
    <property type="entry name" value="Periplasmic binding protein-like II"/>
    <property type="match status" value="1"/>
</dbReference>
<dbReference type="AlphaFoldDB" id="A0A3B0XGX6"/>
<dbReference type="GO" id="GO:0043565">
    <property type="term" value="F:sequence-specific DNA binding"/>
    <property type="evidence" value="ECO:0007669"/>
    <property type="project" value="TreeGrafter"/>
</dbReference>
<reference evidence="6" key="1">
    <citation type="submission" date="2018-06" db="EMBL/GenBank/DDBJ databases">
        <authorList>
            <person name="Zhirakovskaya E."/>
        </authorList>
    </citation>
    <scope>NUCLEOTIDE SEQUENCE</scope>
</reference>
<evidence type="ECO:0000256" key="3">
    <source>
        <dbReference type="ARBA" id="ARBA00023125"/>
    </source>
</evidence>
<evidence type="ECO:0000259" key="5">
    <source>
        <dbReference type="PROSITE" id="PS50931"/>
    </source>
</evidence>
<comment type="similarity">
    <text evidence="1">Belongs to the LysR transcriptional regulatory family.</text>
</comment>
<dbReference type="GO" id="GO:0006351">
    <property type="term" value="P:DNA-templated transcription"/>
    <property type="evidence" value="ECO:0007669"/>
    <property type="project" value="TreeGrafter"/>
</dbReference>